<dbReference type="Pfam" id="PF05199">
    <property type="entry name" value="GMC_oxred_C"/>
    <property type="match status" value="1"/>
</dbReference>
<dbReference type="Gene3D" id="3.50.50.60">
    <property type="entry name" value="FAD/NAD(P)-binding domain"/>
    <property type="match status" value="1"/>
</dbReference>
<dbReference type="Gene3D" id="3.30.560.10">
    <property type="entry name" value="Glucose Oxidase, domain 3"/>
    <property type="match status" value="1"/>
</dbReference>
<comment type="subcellular location">
    <subcellularLocation>
        <location evidence="2">Secreted</location>
    </subcellularLocation>
</comment>
<dbReference type="Pfam" id="PF00732">
    <property type="entry name" value="GMC_oxred_N"/>
    <property type="match status" value="1"/>
</dbReference>
<keyword evidence="13 14" id="KW-0274">FAD</keyword>
<evidence type="ECO:0000256" key="6">
    <source>
        <dbReference type="ARBA" id="ARBA00022525"/>
    </source>
</evidence>
<comment type="catalytic activity">
    <reaction evidence="10">
        <text>pyranose + acceptor = pyranos-3-ulose + reduced acceptor.</text>
        <dbReference type="EC" id="1.1.99.29"/>
    </reaction>
</comment>
<dbReference type="GO" id="GO:0050660">
    <property type="term" value="F:flavin adenine dinucleotide binding"/>
    <property type="evidence" value="ECO:0007669"/>
    <property type="project" value="InterPro"/>
</dbReference>
<dbReference type="EMBL" id="JAFIQS010000004">
    <property type="protein sequence ID" value="KAG5170037.1"/>
    <property type="molecule type" value="Genomic_DNA"/>
</dbReference>
<evidence type="ECO:0000256" key="1">
    <source>
        <dbReference type="ARBA" id="ARBA00001974"/>
    </source>
</evidence>
<dbReference type="PANTHER" id="PTHR11552:SF78">
    <property type="entry name" value="GLUCOSE-METHANOL-CHOLINE OXIDOREDUCTASE N-TERMINAL DOMAIN-CONTAINING PROTEIN"/>
    <property type="match status" value="1"/>
</dbReference>
<comment type="catalytic activity">
    <reaction evidence="8">
        <text>pyranose + acceptor = pyranos-2-ulose + reduced acceptor.</text>
        <dbReference type="EC" id="1.1.99.29"/>
    </reaction>
</comment>
<sequence length="608" mass="65832">MAEPQGMLYDIIFAGGGASACITAGRLAAADPSLKILVIEAGPHTRELQDHIQPARYFSNLALAKEVFSFHKGKPSPSLLGREPVVPSGRAVGGGSAVNFVVYTRAAASDYDDWETKFGNKGWGSKHLIPLLKKAETYQAEITNDSHGTSGPIKVSFAPDLKNVSDDFLEVAGAYDKQRSLTADANEFRAVDKYAPWARYVDAETGRRSDTAHHYIYNQEPNTNLTVLDRHKVVRVIFENKRAVGVQYVSDVIGRSGGLTTLLTARASRLVVLSAGAFGSAAILERSGIGGKSVLEKAGVEVLVDLPGVGENYLDHFGIFLPFAATPDADTLDPIFHGSEEEINVYAQQWLNDGKGLMSHNSVDSGIKFKPNAEERAAMSPEFDKIWTTYYADVPDRPVLLLLPVVAYVGPDPSITTGKYFTMAYFLGYPASVGSVHITSGNNPYAQSDFHPGYLDDAADLVVLRWGYKKIRELSRRMKHYRGELISEHPKFKAGSNAATKQSANPVALTEPDIVYTKEDDDAIDQFTREKATTTWHSLGTCAMKPREQGGVVDERLNVYGIEGLKVADGSICPGNVGANTYNTAIAIGEKAAVIIAEDLGIAGVTTH</sequence>
<comment type="caution">
    <text evidence="16">The sequence shown here is derived from an EMBL/GenBank/DDBJ whole genome shotgun (WGS) entry which is preliminary data.</text>
</comment>
<gene>
    <name evidence="16" type="ORF">JR316_004421</name>
</gene>
<dbReference type="AlphaFoldDB" id="A0A8H7Y051"/>
<comment type="similarity">
    <text evidence="3 14">Belongs to the GMC oxidoreductase family.</text>
</comment>
<evidence type="ECO:0000256" key="11">
    <source>
        <dbReference type="ARBA" id="ARBA00034050"/>
    </source>
</evidence>
<comment type="catalytic activity">
    <reaction evidence="11">
        <text>a pyranoside + acceptor = a pyranosid-3-ulose + reduced acceptor.</text>
        <dbReference type="EC" id="1.1.99.29"/>
    </reaction>
</comment>
<accession>A0A8H7Y051</accession>
<comment type="subunit">
    <text evidence="4">Monomer.</text>
</comment>
<feature type="binding site" evidence="13">
    <location>
        <position position="233"/>
    </location>
    <ligand>
        <name>FAD</name>
        <dbReference type="ChEBI" id="CHEBI:57692"/>
    </ligand>
</feature>
<comment type="catalytic activity">
    <reaction evidence="9">
        <text>pyranose + acceptor = pyranos-2,3-diulose + reduced acceptor.</text>
        <dbReference type="EC" id="1.1.99.29"/>
    </reaction>
</comment>
<proteinExistence type="inferred from homology"/>
<feature type="binding site" evidence="13">
    <location>
        <begin position="99"/>
        <end position="102"/>
    </location>
    <ligand>
        <name>FAD</name>
        <dbReference type="ChEBI" id="CHEBI:57692"/>
    </ligand>
</feature>
<reference evidence="16" key="1">
    <citation type="submission" date="2021-02" db="EMBL/GenBank/DDBJ databases">
        <title>Psilocybe cubensis genome.</title>
        <authorList>
            <person name="Mckernan K.J."/>
            <person name="Crawford S."/>
            <person name="Trippe A."/>
            <person name="Kane L.T."/>
            <person name="Mclaughlin S."/>
        </authorList>
    </citation>
    <scope>NUCLEOTIDE SEQUENCE [LARGE SCALE GENOMIC DNA]</scope>
    <source>
        <strain evidence="16">MGC-MH-2018</strain>
    </source>
</reference>
<evidence type="ECO:0000256" key="8">
    <source>
        <dbReference type="ARBA" id="ARBA00033986"/>
    </source>
</evidence>
<evidence type="ECO:0000256" key="12">
    <source>
        <dbReference type="ARBA" id="ARBA00034059"/>
    </source>
</evidence>
<evidence type="ECO:0000256" key="9">
    <source>
        <dbReference type="ARBA" id="ARBA00034010"/>
    </source>
</evidence>
<evidence type="ECO:0000256" key="13">
    <source>
        <dbReference type="PIRSR" id="PIRSR000137-2"/>
    </source>
</evidence>
<dbReference type="InterPro" id="IPR036188">
    <property type="entry name" value="FAD/NAD-bd_sf"/>
</dbReference>
<evidence type="ECO:0000256" key="7">
    <source>
        <dbReference type="ARBA" id="ARBA00024699"/>
    </source>
</evidence>
<dbReference type="PIRSF" id="PIRSF000137">
    <property type="entry name" value="Alcohol_oxidase"/>
    <property type="match status" value="1"/>
</dbReference>
<evidence type="ECO:0000256" key="5">
    <source>
        <dbReference type="ARBA" id="ARBA00013177"/>
    </source>
</evidence>
<dbReference type="InterPro" id="IPR007867">
    <property type="entry name" value="GMC_OxRtase_C"/>
</dbReference>
<evidence type="ECO:0000256" key="4">
    <source>
        <dbReference type="ARBA" id="ARBA00011245"/>
    </source>
</evidence>
<dbReference type="InterPro" id="IPR012132">
    <property type="entry name" value="GMC_OxRdtase"/>
</dbReference>
<evidence type="ECO:0000259" key="15">
    <source>
        <dbReference type="PROSITE" id="PS00623"/>
    </source>
</evidence>
<dbReference type="GO" id="GO:0033718">
    <property type="term" value="F:pyranose dehydrogenase (acceptor) activity"/>
    <property type="evidence" value="ECO:0007669"/>
    <property type="project" value="UniProtKB-EC"/>
</dbReference>
<dbReference type="GO" id="GO:0005576">
    <property type="term" value="C:extracellular region"/>
    <property type="evidence" value="ECO:0007669"/>
    <property type="project" value="UniProtKB-SubCell"/>
</dbReference>
<evidence type="ECO:0000313" key="16">
    <source>
        <dbReference type="EMBL" id="KAG5170037.1"/>
    </source>
</evidence>
<dbReference type="SUPFAM" id="SSF51905">
    <property type="entry name" value="FAD/NAD(P)-binding domain"/>
    <property type="match status" value="1"/>
</dbReference>
<dbReference type="EC" id="1.1.99.29" evidence="5"/>
<evidence type="ECO:0000256" key="2">
    <source>
        <dbReference type="ARBA" id="ARBA00004613"/>
    </source>
</evidence>
<dbReference type="SUPFAM" id="SSF54373">
    <property type="entry name" value="FAD-linked reductases, C-terminal domain"/>
    <property type="match status" value="1"/>
</dbReference>
<keyword evidence="14" id="KW-0285">Flavoprotein</keyword>
<protein>
    <recommendedName>
        <fullName evidence="5">pyranose dehydrogenase (acceptor)</fullName>
        <ecNumber evidence="5">1.1.99.29</ecNumber>
    </recommendedName>
</protein>
<comment type="catalytic activity">
    <reaction evidence="12">
        <text>a pyranoside + acceptor = a pyranosid-3,4-diulose + reduced acceptor.</text>
        <dbReference type="EC" id="1.1.99.29"/>
    </reaction>
</comment>
<dbReference type="InterPro" id="IPR000172">
    <property type="entry name" value="GMC_OxRdtase_N"/>
</dbReference>
<comment type="cofactor">
    <cofactor evidence="1 13">
        <name>FAD</name>
        <dbReference type="ChEBI" id="CHEBI:57692"/>
    </cofactor>
</comment>
<evidence type="ECO:0000256" key="10">
    <source>
        <dbReference type="ARBA" id="ARBA00034029"/>
    </source>
</evidence>
<feature type="binding site" evidence="13">
    <location>
        <position position="570"/>
    </location>
    <ligand>
        <name>FAD</name>
        <dbReference type="ChEBI" id="CHEBI:57692"/>
    </ligand>
</feature>
<organism evidence="16">
    <name type="scientific">Psilocybe cubensis</name>
    <name type="common">Psychedelic mushroom</name>
    <name type="synonym">Stropharia cubensis</name>
    <dbReference type="NCBI Taxonomy" id="181762"/>
    <lineage>
        <taxon>Eukaryota</taxon>
        <taxon>Fungi</taxon>
        <taxon>Dikarya</taxon>
        <taxon>Basidiomycota</taxon>
        <taxon>Agaricomycotina</taxon>
        <taxon>Agaricomycetes</taxon>
        <taxon>Agaricomycetidae</taxon>
        <taxon>Agaricales</taxon>
        <taxon>Agaricineae</taxon>
        <taxon>Strophariaceae</taxon>
        <taxon>Psilocybe</taxon>
    </lineage>
</organism>
<keyword evidence="6" id="KW-0964">Secreted</keyword>
<evidence type="ECO:0000256" key="14">
    <source>
        <dbReference type="RuleBase" id="RU003968"/>
    </source>
</evidence>
<name>A0A8H7Y051_PSICU</name>
<comment type="function">
    <text evidence="7">Catalyzes the single-oxidation or sequential double oxidation reaction of carbohydrates primarily at carbon-2 and/or carbon-3 with the concomitant reduction of the flavin. The enzyme exhibits a broad sugar substrate specificity, oxidizing different aldopyranoses to the corresponding C-1, C-2, C-3 or C-1,2, C-2,3 and C-3,4 (di)dehydro sugars with substrate-specific regioselectivity. Accepts only a narrow range of electron acceptors such as substituted benzoquinones and complexed metal ions and reacts extremely slowly with O(2) as acceptor. May play a role in the natural recycling of plant matter by oxidizing all major monosaccharides in lignocellulose and by reducing quinone compounds or reactive radical species generated during lignin depolymerization.</text>
</comment>
<dbReference type="PROSITE" id="PS00623">
    <property type="entry name" value="GMC_OXRED_1"/>
    <property type="match status" value="1"/>
</dbReference>
<feature type="binding site" evidence="13">
    <location>
        <begin position="536"/>
        <end position="537"/>
    </location>
    <ligand>
        <name>FAD</name>
        <dbReference type="ChEBI" id="CHEBI:57692"/>
    </ligand>
</feature>
<dbReference type="PANTHER" id="PTHR11552">
    <property type="entry name" value="GLUCOSE-METHANOL-CHOLINE GMC OXIDOREDUCTASE"/>
    <property type="match status" value="1"/>
</dbReference>
<feature type="domain" description="Glucose-methanol-choline oxidoreductase N-terminal" evidence="15">
    <location>
        <begin position="89"/>
        <end position="112"/>
    </location>
</feature>
<evidence type="ECO:0000256" key="3">
    <source>
        <dbReference type="ARBA" id="ARBA00010790"/>
    </source>
</evidence>